<organism evidence="1 2">
    <name type="scientific">Cetraspora pellucida</name>
    <dbReference type="NCBI Taxonomy" id="1433469"/>
    <lineage>
        <taxon>Eukaryota</taxon>
        <taxon>Fungi</taxon>
        <taxon>Fungi incertae sedis</taxon>
        <taxon>Mucoromycota</taxon>
        <taxon>Glomeromycotina</taxon>
        <taxon>Glomeromycetes</taxon>
        <taxon>Diversisporales</taxon>
        <taxon>Gigasporaceae</taxon>
        <taxon>Cetraspora</taxon>
    </lineage>
</organism>
<dbReference type="EMBL" id="CAJVQA010010823">
    <property type="protein sequence ID" value="CAG8701324.1"/>
    <property type="molecule type" value="Genomic_DNA"/>
</dbReference>
<gene>
    <name evidence="1" type="ORF">CPELLU_LOCUS11843</name>
</gene>
<dbReference type="AlphaFoldDB" id="A0A9N9HR38"/>
<evidence type="ECO:0000313" key="1">
    <source>
        <dbReference type="EMBL" id="CAG8701324.1"/>
    </source>
</evidence>
<dbReference type="Proteomes" id="UP000789759">
    <property type="component" value="Unassembled WGS sequence"/>
</dbReference>
<sequence length="113" mass="12914">EIIDEFNQKKIQELINNLDNLIHNTLLLIESSINSNQNSTSISLYQDSNLDKGTIIDTISVVKSLYLYQNSSLDNLNLDNLINNYNYNNISVIKSSLNQDLKIINLTFKYSIS</sequence>
<name>A0A9N9HR38_9GLOM</name>
<accession>A0A9N9HR38</accession>
<comment type="caution">
    <text evidence="1">The sequence shown here is derived from an EMBL/GenBank/DDBJ whole genome shotgun (WGS) entry which is preliminary data.</text>
</comment>
<reference evidence="1" key="1">
    <citation type="submission" date="2021-06" db="EMBL/GenBank/DDBJ databases">
        <authorList>
            <person name="Kallberg Y."/>
            <person name="Tangrot J."/>
            <person name="Rosling A."/>
        </authorList>
    </citation>
    <scope>NUCLEOTIDE SEQUENCE</scope>
    <source>
        <strain evidence="1">FL966</strain>
    </source>
</reference>
<proteinExistence type="predicted"/>
<feature type="non-terminal residue" evidence="1">
    <location>
        <position position="113"/>
    </location>
</feature>
<evidence type="ECO:0000313" key="2">
    <source>
        <dbReference type="Proteomes" id="UP000789759"/>
    </source>
</evidence>
<keyword evidence="2" id="KW-1185">Reference proteome</keyword>
<protein>
    <submittedName>
        <fullName evidence="1">6566_t:CDS:1</fullName>
    </submittedName>
</protein>